<dbReference type="PANTHER" id="PTHR43289:SF6">
    <property type="entry name" value="SERINE_THREONINE-PROTEIN KINASE NEKL-3"/>
    <property type="match status" value="1"/>
</dbReference>
<evidence type="ECO:0000256" key="8">
    <source>
        <dbReference type="SAM" id="MobiDB-lite"/>
    </source>
</evidence>
<evidence type="ECO:0000256" key="2">
    <source>
        <dbReference type="ARBA" id="ARBA00022527"/>
    </source>
</evidence>
<dbReference type="PANTHER" id="PTHR43289">
    <property type="entry name" value="MITOGEN-ACTIVATED PROTEIN KINASE KINASE KINASE 20-RELATED"/>
    <property type="match status" value="1"/>
</dbReference>
<name>A0A5B2XD38_9PSEU</name>
<keyword evidence="12" id="KW-1185">Reference proteome</keyword>
<feature type="transmembrane region" description="Helical" evidence="9">
    <location>
        <begin position="324"/>
        <end position="346"/>
    </location>
</feature>
<dbReference type="EC" id="2.7.11.1" evidence="1"/>
<keyword evidence="9" id="KW-0472">Membrane</keyword>
<evidence type="ECO:0000256" key="6">
    <source>
        <dbReference type="ARBA" id="ARBA00022840"/>
    </source>
</evidence>
<evidence type="ECO:0000259" key="10">
    <source>
        <dbReference type="PROSITE" id="PS50011"/>
    </source>
</evidence>
<reference evidence="11 12" key="2">
    <citation type="submission" date="2019-09" db="EMBL/GenBank/DDBJ databases">
        <authorList>
            <person name="Jin C."/>
        </authorList>
    </citation>
    <scope>NUCLEOTIDE SEQUENCE [LARGE SCALE GENOMIC DNA]</scope>
    <source>
        <strain evidence="11 12">AN110305</strain>
    </source>
</reference>
<keyword evidence="6 7" id="KW-0067">ATP-binding</keyword>
<reference evidence="11 12" key="1">
    <citation type="submission" date="2019-09" db="EMBL/GenBank/DDBJ databases">
        <title>Goodfellowia gen. nov., a new genus of the Pseudonocardineae related to Actinoalloteichus, containing Goodfellowia coeruleoviolacea gen. nov., comb. nov. gen. nov., comb. nov.</title>
        <authorList>
            <person name="Labeda D."/>
        </authorList>
    </citation>
    <scope>NUCLEOTIDE SEQUENCE [LARGE SCALE GENOMIC DNA]</scope>
    <source>
        <strain evidence="11 12">AN110305</strain>
    </source>
</reference>
<proteinExistence type="predicted"/>
<protein>
    <recommendedName>
        <fullName evidence="1">non-specific serine/threonine protein kinase</fullName>
        <ecNumber evidence="1">2.7.11.1</ecNumber>
    </recommendedName>
</protein>
<keyword evidence="4 7" id="KW-0547">Nucleotide-binding</keyword>
<evidence type="ECO:0000256" key="3">
    <source>
        <dbReference type="ARBA" id="ARBA00022679"/>
    </source>
</evidence>
<dbReference type="CDD" id="cd14014">
    <property type="entry name" value="STKc_PknB_like"/>
    <property type="match status" value="1"/>
</dbReference>
<keyword evidence="2 11" id="KW-0723">Serine/threonine-protein kinase</keyword>
<dbReference type="AlphaFoldDB" id="A0A5B2XD38"/>
<dbReference type="SMART" id="SM00220">
    <property type="entry name" value="S_TKc"/>
    <property type="match status" value="1"/>
</dbReference>
<dbReference type="PROSITE" id="PS00108">
    <property type="entry name" value="PROTEIN_KINASE_ST"/>
    <property type="match status" value="1"/>
</dbReference>
<dbReference type="InterPro" id="IPR017441">
    <property type="entry name" value="Protein_kinase_ATP_BS"/>
</dbReference>
<keyword evidence="3" id="KW-0808">Transferase</keyword>
<dbReference type="Gene3D" id="1.10.510.10">
    <property type="entry name" value="Transferase(Phosphotransferase) domain 1"/>
    <property type="match status" value="1"/>
</dbReference>
<evidence type="ECO:0000256" key="7">
    <source>
        <dbReference type="PROSITE-ProRule" id="PRU10141"/>
    </source>
</evidence>
<keyword evidence="9" id="KW-0812">Transmembrane</keyword>
<feature type="region of interest" description="Disordered" evidence="8">
    <location>
        <begin position="353"/>
        <end position="406"/>
    </location>
</feature>
<dbReference type="GO" id="GO:0004674">
    <property type="term" value="F:protein serine/threonine kinase activity"/>
    <property type="evidence" value="ECO:0007669"/>
    <property type="project" value="UniProtKB-KW"/>
</dbReference>
<dbReference type="PROSITE" id="PS50011">
    <property type="entry name" value="PROTEIN_KINASE_DOM"/>
    <property type="match status" value="1"/>
</dbReference>
<accession>A0A5B2XD38</accession>
<dbReference type="SUPFAM" id="SSF56112">
    <property type="entry name" value="Protein kinase-like (PK-like)"/>
    <property type="match status" value="1"/>
</dbReference>
<sequence>MARNTQPGRVVGGRYRLIETVGSGGFGQVWHAHDEDLDIDVAVKEVWLPPAVSDAEQEERLSRAKREARNAVRLRDHPNIVTVYDVVIEDEAPWIVMQFVTGRSLAQQVGEHGPLPGDAAARIAAALLTALGAAHDAGIVHRDVKPANVLLADNGDVLLADFGIAVHQSDTAITVTGAFIGSMEYVAPERARGEHGGPPCDLYSLGVTLYHAVEGVSPFRRDNPVATLHAVLFEQAAPPSQAGALAPLITKLLDKDPDRRPTIQEARALLDSPPPLVATPSMLAAPPPTLVATPSTPADAPPIQYSMPPPIGGPPPRAAGNKHLAAWGAVAAVVCVALLVMVLVPWHLGPFRSGSSTEAQQPAVGQTYDPVVRSTTREPSAPPTTPTTRAARPTTPTFDPASLDRETADRTPLTAAAQLPESFTDSKNVRYTLRGSGVHNCVNEFESDSVQSVLRSVNCGSEISGEYIDEANKILVSVVVAPLADTQTAASAHDQLKQAYSNAWGIWCPKDGPGSQICNDNEDISRATQAGYVTNNHRYLIHALALYINLGVDPDVEQWVDAAAHRAVDVVGPDNYSGNH</sequence>
<dbReference type="OrthoDB" id="9762169at2"/>
<dbReference type="Proteomes" id="UP000323454">
    <property type="component" value="Unassembled WGS sequence"/>
</dbReference>
<feature type="binding site" evidence="7">
    <location>
        <position position="44"/>
    </location>
    <ligand>
        <name>ATP</name>
        <dbReference type="ChEBI" id="CHEBI:30616"/>
    </ligand>
</feature>
<feature type="domain" description="Protein kinase" evidence="10">
    <location>
        <begin position="15"/>
        <end position="277"/>
    </location>
</feature>
<dbReference type="GO" id="GO:0005524">
    <property type="term" value="F:ATP binding"/>
    <property type="evidence" value="ECO:0007669"/>
    <property type="project" value="UniProtKB-UniRule"/>
</dbReference>
<dbReference type="InterPro" id="IPR000719">
    <property type="entry name" value="Prot_kinase_dom"/>
</dbReference>
<feature type="compositionally biased region" description="Polar residues" evidence="8">
    <location>
        <begin position="353"/>
        <end position="364"/>
    </location>
</feature>
<comment type="caution">
    <text evidence="11">The sequence shown here is derived from an EMBL/GenBank/DDBJ whole genome shotgun (WGS) entry which is preliminary data.</text>
</comment>
<evidence type="ECO:0000313" key="11">
    <source>
        <dbReference type="EMBL" id="KAA2261094.1"/>
    </source>
</evidence>
<feature type="compositionally biased region" description="Low complexity" evidence="8">
    <location>
        <begin position="386"/>
        <end position="397"/>
    </location>
</feature>
<dbReference type="InterPro" id="IPR008271">
    <property type="entry name" value="Ser/Thr_kinase_AS"/>
</dbReference>
<dbReference type="Gene3D" id="3.30.200.20">
    <property type="entry name" value="Phosphorylase Kinase, domain 1"/>
    <property type="match status" value="1"/>
</dbReference>
<evidence type="ECO:0000313" key="12">
    <source>
        <dbReference type="Proteomes" id="UP000323454"/>
    </source>
</evidence>
<dbReference type="EMBL" id="VUOB01000031">
    <property type="protein sequence ID" value="KAA2261094.1"/>
    <property type="molecule type" value="Genomic_DNA"/>
</dbReference>
<dbReference type="RefSeq" id="WP_149850892.1">
    <property type="nucleotide sequence ID" value="NZ_VUOB01000031.1"/>
</dbReference>
<evidence type="ECO:0000256" key="1">
    <source>
        <dbReference type="ARBA" id="ARBA00012513"/>
    </source>
</evidence>
<organism evidence="11 12">
    <name type="scientific">Solihabitans fulvus</name>
    <dbReference type="NCBI Taxonomy" id="1892852"/>
    <lineage>
        <taxon>Bacteria</taxon>
        <taxon>Bacillati</taxon>
        <taxon>Actinomycetota</taxon>
        <taxon>Actinomycetes</taxon>
        <taxon>Pseudonocardiales</taxon>
        <taxon>Pseudonocardiaceae</taxon>
        <taxon>Solihabitans</taxon>
    </lineage>
</organism>
<keyword evidence="5 11" id="KW-0418">Kinase</keyword>
<dbReference type="PROSITE" id="PS00107">
    <property type="entry name" value="PROTEIN_KINASE_ATP"/>
    <property type="match status" value="1"/>
</dbReference>
<dbReference type="InterPro" id="IPR011009">
    <property type="entry name" value="Kinase-like_dom_sf"/>
</dbReference>
<keyword evidence="9" id="KW-1133">Transmembrane helix</keyword>
<evidence type="ECO:0000256" key="9">
    <source>
        <dbReference type="SAM" id="Phobius"/>
    </source>
</evidence>
<evidence type="ECO:0000256" key="5">
    <source>
        <dbReference type="ARBA" id="ARBA00022777"/>
    </source>
</evidence>
<dbReference type="Pfam" id="PF00069">
    <property type="entry name" value="Pkinase"/>
    <property type="match status" value="1"/>
</dbReference>
<gene>
    <name evidence="11" type="ORF">F0L68_18715</name>
</gene>
<evidence type="ECO:0000256" key="4">
    <source>
        <dbReference type="ARBA" id="ARBA00022741"/>
    </source>
</evidence>